<dbReference type="InterPro" id="IPR001709">
    <property type="entry name" value="Flavoprot_Pyr_Nucl_cyt_Rdtase"/>
</dbReference>
<sequence>MNTRVYNAPLSDEKLQQLDLLLRDLDEGHIEWLLGYLSGWRAARNIAKCEYGQGAAGTVELTILFASQTGNTESVAALLADKAKASGMTVKVFDMADYKLRQLKNERYLAILTSTHGEGSPPDGAMDFYEFLHSRKAPELKGLQYGVLSLGDSSYEYFCQTGKDFDARLRELGATAIVSRVDCDVDYDNAAEKWMQCLISTLSKSSRAAAAPFSLPVLTGTRHDRRTPFLAPLLENQLLSGRGSNKEVRHIELSLGSAGLRYQPGDALGVYPQNDPELVAQLIQHCAFDPEQIVELNGQSCSVREALMSHREITMLTRSLLKKWAELAQSDALMKLIADKTASAEWLRGRDVLDLVRAFPLPGYDAAIFLDLLRKLSPRLYSISSSQAVVGEEVHITVAAVRYQAHGRERHGVASVWLADRLTSDAVVPVYIESNKNFKLPDDDDAPIIMIGPGTGVAPFRSFIQEREARGARGRNWLFFGDQHFRTDFLYQTEWLAWRKSGLLTSLDLAFSRDQAEKHYVQHRIRAKSREVWAWLQEGAYLYVCGDADNLAPDVNQALLDVISQHGHKSFDEAREFLRDLSRDKRYQRDVY</sequence>
<dbReference type="InterPro" id="IPR039261">
    <property type="entry name" value="FNR_nucleotide-bd"/>
</dbReference>
<dbReference type="Pfam" id="PF00258">
    <property type="entry name" value="Flavodoxin_1"/>
    <property type="match status" value="1"/>
</dbReference>
<comment type="pathway">
    <text evidence="11">Sulfur metabolism; hydrogen sulfide biosynthesis; hydrogen sulfide from sulfite (NADPH route): step 1/1.</text>
</comment>
<dbReference type="InterPro" id="IPR003097">
    <property type="entry name" value="CysJ-like_FAD-binding"/>
</dbReference>
<keyword evidence="4 11" id="KW-0288">FMN</keyword>
<dbReference type="InterPro" id="IPR001433">
    <property type="entry name" value="OxRdtase_FAD/NAD-bd"/>
</dbReference>
<keyword evidence="2 11" id="KW-0028">Amino-acid biosynthesis</keyword>
<dbReference type="PROSITE" id="PS00201">
    <property type="entry name" value="FLAVODOXIN"/>
    <property type="match status" value="1"/>
</dbReference>
<dbReference type="GO" id="GO:0009055">
    <property type="term" value="F:electron transfer activity"/>
    <property type="evidence" value="ECO:0007669"/>
    <property type="project" value="InterPro"/>
</dbReference>
<keyword evidence="6 11" id="KW-0521">NADP</keyword>
<feature type="binding site" evidence="12">
    <location>
        <position position="314"/>
    </location>
    <ligand>
        <name>FAD</name>
        <dbReference type="ChEBI" id="CHEBI:57692"/>
    </ligand>
</feature>
<proteinExistence type="predicted"/>
<dbReference type="InterPro" id="IPR023173">
    <property type="entry name" value="NADPH_Cyt_P450_Rdtase_alpha"/>
</dbReference>
<dbReference type="InterPro" id="IPR001094">
    <property type="entry name" value="Flavdoxin-like"/>
</dbReference>
<protein>
    <recommendedName>
        <fullName evidence="11">Sulfite reductase [NADPH] flavoprotein alpha-component</fullName>
        <shortName evidence="11">SiR-FP</shortName>
        <ecNumber evidence="11">1.8.1.2</ecNumber>
    </recommendedName>
</protein>
<evidence type="ECO:0000256" key="7">
    <source>
        <dbReference type="ARBA" id="ARBA00022982"/>
    </source>
</evidence>
<dbReference type="InterPro" id="IPR017927">
    <property type="entry name" value="FAD-bd_FR_type"/>
</dbReference>
<dbReference type="RefSeq" id="WP_090415661.1">
    <property type="nucleotide sequence ID" value="NZ_FNOY01000078.1"/>
</dbReference>
<dbReference type="UniPathway" id="UPA00140">
    <property type="reaction ID" value="UER00207"/>
</dbReference>
<dbReference type="Gene3D" id="3.40.50.360">
    <property type="match status" value="1"/>
</dbReference>
<comment type="cofactor">
    <cofactor evidence="11 12">
        <name>FMN</name>
        <dbReference type="ChEBI" id="CHEBI:58210"/>
    </cofactor>
    <text evidence="11 12">Binds 1 FMN per subunit.</text>
</comment>
<evidence type="ECO:0000259" key="13">
    <source>
        <dbReference type="PROSITE" id="PS50902"/>
    </source>
</evidence>
<dbReference type="SUPFAM" id="SSF63380">
    <property type="entry name" value="Riboflavin synthase domain-like"/>
    <property type="match status" value="1"/>
</dbReference>
<comment type="subunit">
    <text evidence="11">Alpha(8)-beta(8). The alpha component is a flavoprotein, the beta component is a hemoprotein.</text>
</comment>
<dbReference type="Pfam" id="PF00667">
    <property type="entry name" value="FAD_binding_1"/>
    <property type="match status" value="1"/>
</dbReference>
<name>A0A1H3NSF4_9PROT</name>
<evidence type="ECO:0000256" key="10">
    <source>
        <dbReference type="ARBA" id="ARBA00052219"/>
    </source>
</evidence>
<dbReference type="STRING" id="44576.SAMN05421881_10787"/>
<feature type="domain" description="Flavodoxin-like" evidence="13">
    <location>
        <begin position="61"/>
        <end position="199"/>
    </location>
</feature>
<gene>
    <name evidence="15" type="ORF">SAMN05421881_10787</name>
</gene>
<dbReference type="PRINTS" id="PR00371">
    <property type="entry name" value="FPNCR"/>
</dbReference>
<dbReference type="InterPro" id="IPR001226">
    <property type="entry name" value="Flavodoxin_CS"/>
</dbReference>
<feature type="binding site" evidence="12">
    <location>
        <begin position="379"/>
        <end position="382"/>
    </location>
    <ligand>
        <name>FAD</name>
        <dbReference type="ChEBI" id="CHEBI:57692"/>
    </ligand>
</feature>
<dbReference type="PIRSF" id="PIRSF000207">
    <property type="entry name" value="SiR-FP_CysJ"/>
    <property type="match status" value="1"/>
</dbReference>
<dbReference type="GO" id="GO:0070814">
    <property type="term" value="P:hydrogen sulfide biosynthetic process"/>
    <property type="evidence" value="ECO:0007669"/>
    <property type="project" value="UniProtKB-UniPathway"/>
</dbReference>
<dbReference type="GO" id="GO:0005829">
    <property type="term" value="C:cytosol"/>
    <property type="evidence" value="ECO:0007669"/>
    <property type="project" value="TreeGrafter"/>
</dbReference>
<keyword evidence="16" id="KW-1185">Reference proteome</keyword>
<dbReference type="GO" id="GO:0019344">
    <property type="term" value="P:cysteine biosynthetic process"/>
    <property type="evidence" value="ECO:0007669"/>
    <property type="project" value="UniProtKB-KW"/>
</dbReference>
<evidence type="ECO:0000259" key="14">
    <source>
        <dbReference type="PROSITE" id="PS51384"/>
    </source>
</evidence>
<comment type="cofactor">
    <cofactor evidence="11 12">
        <name>FAD</name>
        <dbReference type="ChEBI" id="CHEBI:57692"/>
    </cofactor>
    <text evidence="11 12">Binds 1 FAD per subunit.</text>
</comment>
<dbReference type="Gene3D" id="3.40.50.80">
    <property type="entry name" value="Nucleotide-binding domain of ferredoxin-NADP reductase (FNR) module"/>
    <property type="match status" value="1"/>
</dbReference>
<reference evidence="15 16" key="1">
    <citation type="submission" date="2016-10" db="EMBL/GenBank/DDBJ databases">
        <authorList>
            <person name="de Groot N.N."/>
        </authorList>
    </citation>
    <scope>NUCLEOTIDE SEQUENCE [LARGE SCALE GENOMIC DNA]</scope>
    <source>
        <strain evidence="15 16">Nm1</strain>
    </source>
</reference>
<evidence type="ECO:0000256" key="8">
    <source>
        <dbReference type="ARBA" id="ARBA00023002"/>
    </source>
</evidence>
<keyword evidence="5 11" id="KW-0274">FAD</keyword>
<evidence type="ECO:0000256" key="1">
    <source>
        <dbReference type="ARBA" id="ARBA00022448"/>
    </source>
</evidence>
<dbReference type="PROSITE" id="PS50902">
    <property type="entry name" value="FLAVODOXIN_LIKE"/>
    <property type="match status" value="1"/>
</dbReference>
<dbReference type="GO" id="GO:0050660">
    <property type="term" value="F:flavin adenine dinucleotide binding"/>
    <property type="evidence" value="ECO:0007669"/>
    <property type="project" value="InterPro"/>
</dbReference>
<dbReference type="InterPro" id="IPR029039">
    <property type="entry name" value="Flavoprotein-like_sf"/>
</dbReference>
<dbReference type="InterPro" id="IPR008254">
    <property type="entry name" value="Flavodoxin/NO_synth"/>
</dbReference>
<dbReference type="Gene3D" id="1.20.990.10">
    <property type="entry name" value="NADPH-cytochrome p450 Reductase, Chain A, domain 3"/>
    <property type="match status" value="1"/>
</dbReference>
<keyword evidence="3 11" id="KW-0285">Flavoprotein</keyword>
<feature type="domain" description="FAD-binding FR-type" evidence="14">
    <location>
        <begin position="226"/>
        <end position="441"/>
    </location>
</feature>
<comment type="function">
    <text evidence="11">Component of the sulfite reductase complex that catalyzes the 6-electron reduction of sulfite to sulfide. This is one of several activities required for the biosynthesis of L-cysteine from sulfate. The flavoprotein component catalyzes the electron flow from NADPH -&gt; FAD -&gt; FMN to the hemoprotein component.</text>
</comment>
<feature type="binding site" evidence="12">
    <location>
        <position position="403"/>
    </location>
    <ligand>
        <name>FAD</name>
        <dbReference type="ChEBI" id="CHEBI:57692"/>
    </ligand>
</feature>
<dbReference type="GO" id="GO:0004783">
    <property type="term" value="F:sulfite reductase (NADPH) activity"/>
    <property type="evidence" value="ECO:0007669"/>
    <property type="project" value="UniProtKB-EC"/>
</dbReference>
<evidence type="ECO:0000256" key="12">
    <source>
        <dbReference type="PIRSR" id="PIRSR000207-1"/>
    </source>
</evidence>
<evidence type="ECO:0000256" key="11">
    <source>
        <dbReference type="PIRNR" id="PIRNR000207"/>
    </source>
</evidence>
<evidence type="ECO:0000256" key="2">
    <source>
        <dbReference type="ARBA" id="ARBA00022605"/>
    </source>
</evidence>
<dbReference type="Pfam" id="PF00175">
    <property type="entry name" value="NAD_binding_1"/>
    <property type="match status" value="1"/>
</dbReference>
<feature type="binding site" evidence="12">
    <location>
        <begin position="412"/>
        <end position="415"/>
    </location>
    <ligand>
        <name>FAD</name>
        <dbReference type="ChEBI" id="CHEBI:57692"/>
    </ligand>
</feature>
<dbReference type="Gene3D" id="2.40.30.10">
    <property type="entry name" value="Translation factors"/>
    <property type="match status" value="1"/>
</dbReference>
<dbReference type="InterPro" id="IPR017938">
    <property type="entry name" value="Riboflavin_synthase-like_b-brl"/>
</dbReference>
<evidence type="ECO:0000256" key="9">
    <source>
        <dbReference type="ARBA" id="ARBA00023192"/>
    </source>
</evidence>
<keyword evidence="8 11" id="KW-0560">Oxidoreductase</keyword>
<dbReference type="FunFam" id="3.40.50.80:FF:000001">
    <property type="entry name" value="NADPH--cytochrome P450 reductase 1"/>
    <property type="match status" value="1"/>
</dbReference>
<dbReference type="EC" id="1.8.1.2" evidence="11"/>
<dbReference type="PANTHER" id="PTHR19384">
    <property type="entry name" value="NITRIC OXIDE SYNTHASE-RELATED"/>
    <property type="match status" value="1"/>
</dbReference>
<accession>A0A1H3NSF4</accession>
<dbReference type="EMBL" id="FNOY01000078">
    <property type="protein sequence ID" value="SDY91109.1"/>
    <property type="molecule type" value="Genomic_DNA"/>
</dbReference>
<dbReference type="SUPFAM" id="SSF52218">
    <property type="entry name" value="Flavoproteins"/>
    <property type="match status" value="1"/>
</dbReference>
<dbReference type="InterPro" id="IPR010199">
    <property type="entry name" value="CysJ"/>
</dbReference>
<dbReference type="PANTHER" id="PTHR19384:SF128">
    <property type="entry name" value="NADPH OXIDOREDUCTASE A"/>
    <property type="match status" value="1"/>
</dbReference>
<feature type="binding site" evidence="12">
    <location>
        <begin position="518"/>
        <end position="522"/>
    </location>
    <ligand>
        <name>NADP(+)</name>
        <dbReference type="ChEBI" id="CHEBI:58349"/>
    </ligand>
</feature>
<organism evidence="15 16">
    <name type="scientific">Nitrosomonas halophila</name>
    <dbReference type="NCBI Taxonomy" id="44576"/>
    <lineage>
        <taxon>Bacteria</taxon>
        <taxon>Pseudomonadati</taxon>
        <taxon>Pseudomonadota</taxon>
        <taxon>Betaproteobacteria</taxon>
        <taxon>Nitrosomonadales</taxon>
        <taxon>Nitrosomonadaceae</taxon>
        <taxon>Nitrosomonas</taxon>
    </lineage>
</organism>
<dbReference type="AlphaFoldDB" id="A0A1H3NSF4"/>
<feature type="binding site" evidence="12">
    <location>
        <position position="592"/>
    </location>
    <ligand>
        <name>FAD</name>
        <dbReference type="ChEBI" id="CHEBI:57692"/>
    </ligand>
</feature>
<keyword evidence="9 11" id="KW-0198">Cysteine biosynthesis</keyword>
<evidence type="ECO:0000256" key="5">
    <source>
        <dbReference type="ARBA" id="ARBA00022827"/>
    </source>
</evidence>
<evidence type="ECO:0000256" key="6">
    <source>
        <dbReference type="ARBA" id="ARBA00022857"/>
    </source>
</evidence>
<dbReference type="SUPFAM" id="SSF52343">
    <property type="entry name" value="Ferredoxin reductase-like, C-terminal NADP-linked domain"/>
    <property type="match status" value="1"/>
</dbReference>
<evidence type="ECO:0000256" key="3">
    <source>
        <dbReference type="ARBA" id="ARBA00022630"/>
    </source>
</evidence>
<dbReference type="PRINTS" id="PR00369">
    <property type="entry name" value="FLAVODOXIN"/>
</dbReference>
<feature type="binding site" evidence="12">
    <location>
        <position position="554"/>
    </location>
    <ligand>
        <name>NADP(+)</name>
        <dbReference type="ChEBI" id="CHEBI:58349"/>
    </ligand>
</feature>
<feature type="binding site" evidence="12">
    <location>
        <begin position="150"/>
        <end position="159"/>
    </location>
    <ligand>
        <name>FMN</name>
        <dbReference type="ChEBI" id="CHEBI:58210"/>
    </ligand>
</feature>
<evidence type="ECO:0000313" key="16">
    <source>
        <dbReference type="Proteomes" id="UP000198640"/>
    </source>
</evidence>
<dbReference type="PROSITE" id="PS51384">
    <property type="entry name" value="FAD_FR"/>
    <property type="match status" value="1"/>
</dbReference>
<dbReference type="Proteomes" id="UP000198640">
    <property type="component" value="Unassembled WGS sequence"/>
</dbReference>
<dbReference type="GO" id="GO:0010181">
    <property type="term" value="F:FMN binding"/>
    <property type="evidence" value="ECO:0007669"/>
    <property type="project" value="InterPro"/>
</dbReference>
<feature type="binding site" evidence="12">
    <location>
        <begin position="397"/>
        <end position="399"/>
    </location>
    <ligand>
        <name>FAD</name>
        <dbReference type="ChEBI" id="CHEBI:57692"/>
    </ligand>
</feature>
<feature type="binding site" evidence="12">
    <location>
        <begin position="114"/>
        <end position="117"/>
    </location>
    <ligand>
        <name>FMN</name>
        <dbReference type="ChEBI" id="CHEBI:58210"/>
    </ligand>
</feature>
<evidence type="ECO:0000313" key="15">
    <source>
        <dbReference type="EMBL" id="SDY91109.1"/>
    </source>
</evidence>
<comment type="catalytic activity">
    <reaction evidence="10 11">
        <text>hydrogen sulfide + 3 NADP(+) + 3 H2O = sulfite + 3 NADPH + 4 H(+)</text>
        <dbReference type="Rhea" id="RHEA:13801"/>
        <dbReference type="ChEBI" id="CHEBI:15377"/>
        <dbReference type="ChEBI" id="CHEBI:15378"/>
        <dbReference type="ChEBI" id="CHEBI:17359"/>
        <dbReference type="ChEBI" id="CHEBI:29919"/>
        <dbReference type="ChEBI" id="CHEBI:57783"/>
        <dbReference type="ChEBI" id="CHEBI:58349"/>
        <dbReference type="EC" id="1.8.1.2"/>
    </reaction>
</comment>
<dbReference type="OrthoDB" id="7376058at2"/>
<keyword evidence="1 11" id="KW-0813">Transport</keyword>
<keyword evidence="7 11" id="KW-0249">Electron transport</keyword>
<dbReference type="CDD" id="cd06199">
    <property type="entry name" value="SiR"/>
    <property type="match status" value="1"/>
</dbReference>
<feature type="binding site" evidence="12">
    <location>
        <begin position="512"/>
        <end position="513"/>
    </location>
    <ligand>
        <name>NADP(+)</name>
        <dbReference type="ChEBI" id="CHEBI:58349"/>
    </ligand>
</feature>
<evidence type="ECO:0000256" key="4">
    <source>
        <dbReference type="ARBA" id="ARBA00022643"/>
    </source>
</evidence>
<dbReference type="NCBIfam" id="TIGR01931">
    <property type="entry name" value="cysJ"/>
    <property type="match status" value="1"/>
</dbReference>